<name>A0A2N3IE94_9BACT</name>
<dbReference type="Pfam" id="PF01112">
    <property type="entry name" value="Asparaginase_2"/>
    <property type="match status" value="1"/>
</dbReference>
<dbReference type="EMBL" id="NKXO01000023">
    <property type="protein sequence ID" value="PKQ68619.1"/>
    <property type="molecule type" value="Genomic_DNA"/>
</dbReference>
<proteinExistence type="predicted"/>
<dbReference type="CDD" id="cd04701">
    <property type="entry name" value="Asparaginase_2"/>
    <property type="match status" value="1"/>
</dbReference>
<keyword evidence="2" id="KW-0378">Hydrolase</keyword>
<feature type="binding site" evidence="6">
    <location>
        <begin position="250"/>
        <end position="253"/>
    </location>
    <ligand>
        <name>substrate</name>
    </ligand>
</feature>
<feature type="site" description="Cleavage; by autolysis" evidence="7">
    <location>
        <begin position="198"/>
        <end position="199"/>
    </location>
</feature>
<evidence type="ECO:0000256" key="1">
    <source>
        <dbReference type="ARBA" id="ARBA00022670"/>
    </source>
</evidence>
<evidence type="ECO:0000256" key="7">
    <source>
        <dbReference type="PIRSR" id="PIRSR600246-3"/>
    </source>
</evidence>
<dbReference type="OrthoDB" id="9780217at2"/>
<dbReference type="Gene3D" id="3.60.20.30">
    <property type="entry name" value="(Glycosyl)asparaginase"/>
    <property type="match status" value="1"/>
</dbReference>
<keyword evidence="3" id="KW-0068">Autocatalytic cleavage</keyword>
<keyword evidence="9" id="KW-1185">Reference proteome</keyword>
<dbReference type="InterPro" id="IPR029055">
    <property type="entry name" value="Ntn_hydrolases_N"/>
</dbReference>
<evidence type="ECO:0000313" key="9">
    <source>
        <dbReference type="Proteomes" id="UP000233387"/>
    </source>
</evidence>
<feature type="active site" description="Nucleophile" evidence="5">
    <location>
        <position position="199"/>
    </location>
</feature>
<comment type="caution">
    <text evidence="8">The sequence shown here is derived from an EMBL/GenBank/DDBJ whole genome shotgun (WGS) entry which is preliminary data.</text>
</comment>
<dbReference type="InterPro" id="IPR000246">
    <property type="entry name" value="Peptidase_T2"/>
</dbReference>
<protein>
    <recommendedName>
        <fullName evidence="4">Isoaspartyl peptidase</fullName>
    </recommendedName>
</protein>
<dbReference type="GO" id="GO:0016811">
    <property type="term" value="F:hydrolase activity, acting on carbon-nitrogen (but not peptide) bonds, in linear amides"/>
    <property type="evidence" value="ECO:0007669"/>
    <property type="project" value="UniProtKB-ARBA"/>
</dbReference>
<evidence type="ECO:0000256" key="2">
    <source>
        <dbReference type="ARBA" id="ARBA00022801"/>
    </source>
</evidence>
<dbReference type="AlphaFoldDB" id="A0A2N3IE94"/>
<gene>
    <name evidence="8" type="ORF">Rain11_1597</name>
</gene>
<dbReference type="RefSeq" id="WP_101358863.1">
    <property type="nucleotide sequence ID" value="NZ_NKXO01000023.1"/>
</dbReference>
<feature type="binding site" evidence="6">
    <location>
        <begin position="227"/>
        <end position="230"/>
    </location>
    <ligand>
        <name>substrate</name>
    </ligand>
</feature>
<dbReference type="Proteomes" id="UP000233387">
    <property type="component" value="Unassembled WGS sequence"/>
</dbReference>
<keyword evidence="1" id="KW-0645">Protease</keyword>
<accession>A0A2N3IE94</accession>
<evidence type="ECO:0000313" key="8">
    <source>
        <dbReference type="EMBL" id="PKQ68619.1"/>
    </source>
</evidence>
<dbReference type="GO" id="GO:0006508">
    <property type="term" value="P:proteolysis"/>
    <property type="evidence" value="ECO:0007669"/>
    <property type="project" value="UniProtKB-KW"/>
</dbReference>
<organism evidence="8 9">
    <name type="scientific">Raineya orbicola</name>
    <dbReference type="NCBI Taxonomy" id="2016530"/>
    <lineage>
        <taxon>Bacteria</taxon>
        <taxon>Pseudomonadati</taxon>
        <taxon>Bacteroidota</taxon>
        <taxon>Cytophagia</taxon>
        <taxon>Cytophagales</taxon>
        <taxon>Raineyaceae</taxon>
        <taxon>Raineya</taxon>
    </lineage>
</organism>
<evidence type="ECO:0000256" key="6">
    <source>
        <dbReference type="PIRSR" id="PIRSR600246-2"/>
    </source>
</evidence>
<evidence type="ECO:0000256" key="4">
    <source>
        <dbReference type="ARBA" id="ARBA00069124"/>
    </source>
</evidence>
<reference evidence="8 9" key="1">
    <citation type="submission" date="2017-06" db="EMBL/GenBank/DDBJ databases">
        <title>Raineya orbicola gen. nov., sp. nov. a slightly thermophilic bacterium of the phylum Bacteroidetes and the description of Raineyaceae fam. nov.</title>
        <authorList>
            <person name="Albuquerque L."/>
            <person name="Polonia A.R.M."/>
            <person name="Barroso C."/>
            <person name="Froufe H.J.C."/>
            <person name="Lage O."/>
            <person name="Lobo-Da-Cunha A."/>
            <person name="Egas C."/>
            <person name="Da Costa M.S."/>
        </authorList>
    </citation>
    <scope>NUCLEOTIDE SEQUENCE [LARGE SCALE GENOMIC DNA]</scope>
    <source>
        <strain evidence="8 9">SPSPC-11</strain>
    </source>
</reference>
<evidence type="ECO:0000256" key="5">
    <source>
        <dbReference type="PIRSR" id="PIRSR600246-1"/>
    </source>
</evidence>
<dbReference type="PANTHER" id="PTHR10188:SF6">
    <property type="entry name" value="N(4)-(BETA-N-ACETYLGLUCOSAMINYL)-L-ASPARAGINASE"/>
    <property type="match status" value="1"/>
</dbReference>
<evidence type="ECO:0000256" key="3">
    <source>
        <dbReference type="ARBA" id="ARBA00022813"/>
    </source>
</evidence>
<dbReference type="FunFam" id="3.60.20.30:FF:000001">
    <property type="entry name" value="Isoaspartyl peptidase/L-asparaginase"/>
    <property type="match status" value="1"/>
</dbReference>
<sequence>MKKFFLLISLWAGIQNIFAQAIKPVIVIHGGAGVIRKTDMTPEKEREYEAKLKEALEKGYAVLEKGGTSLDAVEVAIQVLEESPLFNAGRGCVLNNQGMPELDASIMNGKTLEAGAVAGVNKVKSPITLARTIMSKSEHVMLVGAGAELFAKQQGLEMVKPSYFITTERSEQLKKIKEKEKKDTKSDLDISNPDRKYGTVGCVALDKYGNLAAGTSTGGMMNKRYGRVGDSPIIGAGTYADNNGCAVSATGHGEYFIRSAVAFRTNALMQMKGLSLAQAAQEAINFMGNLGGTGGIIALDKNGNIAMPFNTEGMYRGYIDANKNMLIRMYRD</sequence>
<dbReference type="GO" id="GO:0008233">
    <property type="term" value="F:peptidase activity"/>
    <property type="evidence" value="ECO:0007669"/>
    <property type="project" value="UniProtKB-KW"/>
</dbReference>
<dbReference type="PANTHER" id="PTHR10188">
    <property type="entry name" value="L-ASPARAGINASE"/>
    <property type="match status" value="1"/>
</dbReference>
<dbReference type="SUPFAM" id="SSF56235">
    <property type="entry name" value="N-terminal nucleophile aminohydrolases (Ntn hydrolases)"/>
    <property type="match status" value="1"/>
</dbReference>